<gene>
    <name evidence="12" type="ORF">DPMN_119741</name>
</gene>
<protein>
    <recommendedName>
        <fullName evidence="11">G-protein coupled receptors family 1 profile domain-containing protein</fullName>
    </recommendedName>
</protein>
<organism evidence="12 13">
    <name type="scientific">Dreissena polymorpha</name>
    <name type="common">Zebra mussel</name>
    <name type="synonym">Mytilus polymorpha</name>
    <dbReference type="NCBI Taxonomy" id="45954"/>
    <lineage>
        <taxon>Eukaryota</taxon>
        <taxon>Metazoa</taxon>
        <taxon>Spiralia</taxon>
        <taxon>Lophotrochozoa</taxon>
        <taxon>Mollusca</taxon>
        <taxon>Bivalvia</taxon>
        <taxon>Autobranchia</taxon>
        <taxon>Heteroconchia</taxon>
        <taxon>Euheterodonta</taxon>
        <taxon>Imparidentia</taxon>
        <taxon>Neoheterodontei</taxon>
        <taxon>Myida</taxon>
        <taxon>Dreissenoidea</taxon>
        <taxon>Dreissenidae</taxon>
        <taxon>Dreissena</taxon>
    </lineage>
</organism>
<feature type="transmembrane region" description="Helical" evidence="10">
    <location>
        <begin position="209"/>
        <end position="231"/>
    </location>
</feature>
<evidence type="ECO:0000256" key="4">
    <source>
        <dbReference type="ARBA" id="ARBA00023040"/>
    </source>
</evidence>
<evidence type="ECO:0000256" key="2">
    <source>
        <dbReference type="ARBA" id="ARBA00022692"/>
    </source>
</evidence>
<keyword evidence="2 8" id="KW-0812">Transmembrane</keyword>
<sequence length="399" mass="44660">MAAHNSSLPSNETITPDHVALVQELNDKMARLMVPATVYISILMILGLVGNPMVFYYYGFKTKRTTNTFFLVILAFYDFIVCVVSMPTEIADIELSYTFENNVACKVLRFLTYFAEFGSMLTLVAIALDRFKKICRVTNPQIEIRTAQFISIGILGIAILLSWPALVLYGSIQVSIPNTYGIELMGADCTSTKDVAYKKYVWAFNGVHFLLFVVLSVVLIVLYSIIGHTIFSLKKKLRMYKPSKNRTPSSAEVKTSLSDLSQQADDKMKGNEKGVTKPQTATNTSKSLFASGNRHSTVSQTSSNAYKKSVIDNVAVKITLVMVVVSTVFIVSFLPYLSLTVWRVLKGKHEAEFLSDAGLVWFKIGTRSFLLNSSLNPWIYGLANSNFRKTFFGMLFKIW</sequence>
<keyword evidence="7 8" id="KW-0807">Transducer</keyword>
<dbReference type="PROSITE" id="PS00237">
    <property type="entry name" value="G_PROTEIN_RECEP_F1_1"/>
    <property type="match status" value="1"/>
</dbReference>
<feature type="domain" description="G-protein coupled receptors family 1 profile" evidence="11">
    <location>
        <begin position="50"/>
        <end position="380"/>
    </location>
</feature>
<evidence type="ECO:0000256" key="8">
    <source>
        <dbReference type="RuleBase" id="RU000688"/>
    </source>
</evidence>
<comment type="subcellular location">
    <subcellularLocation>
        <location evidence="1">Membrane</location>
        <topology evidence="1">Multi-pass membrane protein</topology>
    </subcellularLocation>
</comment>
<evidence type="ECO:0000256" key="10">
    <source>
        <dbReference type="SAM" id="Phobius"/>
    </source>
</evidence>
<evidence type="ECO:0000259" key="11">
    <source>
        <dbReference type="PROSITE" id="PS50262"/>
    </source>
</evidence>
<accession>A0A9D4GMX0</accession>
<dbReference type="PRINTS" id="PR00237">
    <property type="entry name" value="GPCRRHODOPSN"/>
</dbReference>
<feature type="transmembrane region" description="Helical" evidence="10">
    <location>
        <begin position="69"/>
        <end position="87"/>
    </location>
</feature>
<dbReference type="Gene3D" id="1.20.1070.10">
    <property type="entry name" value="Rhodopsin 7-helix transmembrane proteins"/>
    <property type="match status" value="1"/>
</dbReference>
<evidence type="ECO:0000256" key="6">
    <source>
        <dbReference type="ARBA" id="ARBA00023170"/>
    </source>
</evidence>
<keyword evidence="6 8" id="KW-0675">Receptor</keyword>
<keyword evidence="5 10" id="KW-0472">Membrane</keyword>
<evidence type="ECO:0000313" key="12">
    <source>
        <dbReference type="EMBL" id="KAH3818145.1"/>
    </source>
</evidence>
<feature type="transmembrane region" description="Helical" evidence="10">
    <location>
        <begin position="36"/>
        <end position="57"/>
    </location>
</feature>
<reference evidence="12" key="2">
    <citation type="submission" date="2020-11" db="EMBL/GenBank/DDBJ databases">
        <authorList>
            <person name="McCartney M.A."/>
            <person name="Auch B."/>
            <person name="Kono T."/>
            <person name="Mallez S."/>
            <person name="Becker A."/>
            <person name="Gohl D.M."/>
            <person name="Silverstein K.A.T."/>
            <person name="Koren S."/>
            <person name="Bechman K.B."/>
            <person name="Herman A."/>
            <person name="Abrahante J.E."/>
            <person name="Garbe J."/>
        </authorList>
    </citation>
    <scope>NUCLEOTIDE SEQUENCE</scope>
    <source>
        <strain evidence="12">Duluth1</strain>
        <tissue evidence="12">Whole animal</tissue>
    </source>
</reference>
<dbReference type="InterPro" id="IPR017452">
    <property type="entry name" value="GPCR_Rhodpsn_7TM"/>
</dbReference>
<evidence type="ECO:0000256" key="5">
    <source>
        <dbReference type="ARBA" id="ARBA00023136"/>
    </source>
</evidence>
<feature type="transmembrane region" description="Helical" evidence="10">
    <location>
        <begin position="149"/>
        <end position="172"/>
    </location>
</feature>
<feature type="transmembrane region" description="Helical" evidence="10">
    <location>
        <begin position="314"/>
        <end position="337"/>
    </location>
</feature>
<evidence type="ECO:0000256" key="1">
    <source>
        <dbReference type="ARBA" id="ARBA00004141"/>
    </source>
</evidence>
<evidence type="ECO:0000313" key="13">
    <source>
        <dbReference type="Proteomes" id="UP000828390"/>
    </source>
</evidence>
<evidence type="ECO:0000256" key="7">
    <source>
        <dbReference type="ARBA" id="ARBA00023224"/>
    </source>
</evidence>
<keyword evidence="13" id="KW-1185">Reference proteome</keyword>
<dbReference type="SUPFAM" id="SSF81321">
    <property type="entry name" value="Family A G protein-coupled receptor-like"/>
    <property type="match status" value="1"/>
</dbReference>
<comment type="similarity">
    <text evidence="8">Belongs to the G-protein coupled receptor 1 family.</text>
</comment>
<keyword evidence="3 10" id="KW-1133">Transmembrane helix</keyword>
<dbReference type="CDD" id="cd00637">
    <property type="entry name" value="7tm_classA_rhodopsin-like"/>
    <property type="match status" value="1"/>
</dbReference>
<dbReference type="PANTHER" id="PTHR24243:SF224">
    <property type="entry name" value="G-PROTEIN COUPLED RECEPTOR 19-RELATED"/>
    <property type="match status" value="1"/>
</dbReference>
<evidence type="ECO:0000256" key="9">
    <source>
        <dbReference type="SAM" id="MobiDB-lite"/>
    </source>
</evidence>
<dbReference type="AlphaFoldDB" id="A0A9D4GMX0"/>
<dbReference type="GO" id="GO:0004930">
    <property type="term" value="F:G protein-coupled receptor activity"/>
    <property type="evidence" value="ECO:0007669"/>
    <property type="project" value="UniProtKB-KW"/>
</dbReference>
<dbReference type="Proteomes" id="UP000828390">
    <property type="component" value="Unassembled WGS sequence"/>
</dbReference>
<dbReference type="Pfam" id="PF00001">
    <property type="entry name" value="7tm_1"/>
    <property type="match status" value="1"/>
</dbReference>
<feature type="compositionally biased region" description="Polar residues" evidence="9">
    <location>
        <begin position="245"/>
        <end position="263"/>
    </location>
</feature>
<feature type="compositionally biased region" description="Basic and acidic residues" evidence="9">
    <location>
        <begin position="264"/>
        <end position="275"/>
    </location>
</feature>
<dbReference type="PANTHER" id="PTHR24243">
    <property type="entry name" value="G-PROTEIN COUPLED RECEPTOR"/>
    <property type="match status" value="1"/>
</dbReference>
<reference evidence="12" key="1">
    <citation type="journal article" date="2019" name="bioRxiv">
        <title>The Genome of the Zebra Mussel, Dreissena polymorpha: A Resource for Invasive Species Research.</title>
        <authorList>
            <person name="McCartney M.A."/>
            <person name="Auch B."/>
            <person name="Kono T."/>
            <person name="Mallez S."/>
            <person name="Zhang Y."/>
            <person name="Obille A."/>
            <person name="Becker A."/>
            <person name="Abrahante J.E."/>
            <person name="Garbe J."/>
            <person name="Badalamenti J.P."/>
            <person name="Herman A."/>
            <person name="Mangelson H."/>
            <person name="Liachko I."/>
            <person name="Sullivan S."/>
            <person name="Sone E.D."/>
            <person name="Koren S."/>
            <person name="Silverstein K.A.T."/>
            <person name="Beckman K.B."/>
            <person name="Gohl D.M."/>
        </authorList>
    </citation>
    <scope>NUCLEOTIDE SEQUENCE</scope>
    <source>
        <strain evidence="12">Duluth1</strain>
        <tissue evidence="12">Whole animal</tissue>
    </source>
</reference>
<feature type="transmembrane region" description="Helical" evidence="10">
    <location>
        <begin position="107"/>
        <end position="128"/>
    </location>
</feature>
<feature type="region of interest" description="Disordered" evidence="9">
    <location>
        <begin position="243"/>
        <end position="279"/>
    </location>
</feature>
<dbReference type="InterPro" id="IPR000276">
    <property type="entry name" value="GPCR_Rhodpsn"/>
</dbReference>
<dbReference type="EMBL" id="JAIWYP010000005">
    <property type="protein sequence ID" value="KAH3818145.1"/>
    <property type="molecule type" value="Genomic_DNA"/>
</dbReference>
<comment type="caution">
    <text evidence="12">The sequence shown here is derived from an EMBL/GenBank/DDBJ whole genome shotgun (WGS) entry which is preliminary data.</text>
</comment>
<name>A0A9D4GMX0_DREPO</name>
<proteinExistence type="inferred from homology"/>
<dbReference type="GO" id="GO:0005886">
    <property type="term" value="C:plasma membrane"/>
    <property type="evidence" value="ECO:0007669"/>
    <property type="project" value="TreeGrafter"/>
</dbReference>
<evidence type="ECO:0000256" key="3">
    <source>
        <dbReference type="ARBA" id="ARBA00022989"/>
    </source>
</evidence>
<keyword evidence="4 8" id="KW-0297">G-protein coupled receptor</keyword>
<dbReference type="PROSITE" id="PS50262">
    <property type="entry name" value="G_PROTEIN_RECEP_F1_2"/>
    <property type="match status" value="1"/>
</dbReference>